<dbReference type="RefSeq" id="XP_049125355.1">
    <property type="nucleotide sequence ID" value="XM_049269398.1"/>
</dbReference>
<dbReference type="InterPro" id="IPR021842">
    <property type="entry name" value="DUF3435"/>
</dbReference>
<comment type="caution">
    <text evidence="1">The sequence shown here is derived from an EMBL/GenBank/DDBJ whole genome shotgun (WGS) entry which is preliminary data.</text>
</comment>
<organism evidence="1 2">
    <name type="scientific">Colletotrichum spaethianum</name>
    <dbReference type="NCBI Taxonomy" id="700344"/>
    <lineage>
        <taxon>Eukaryota</taxon>
        <taxon>Fungi</taxon>
        <taxon>Dikarya</taxon>
        <taxon>Ascomycota</taxon>
        <taxon>Pezizomycotina</taxon>
        <taxon>Sordariomycetes</taxon>
        <taxon>Hypocreomycetidae</taxon>
        <taxon>Glomerellales</taxon>
        <taxon>Glomerellaceae</taxon>
        <taxon>Colletotrichum</taxon>
        <taxon>Colletotrichum spaethianum species complex</taxon>
    </lineage>
</organism>
<dbReference type="AlphaFoldDB" id="A0AA37LAH0"/>
<dbReference type="GeneID" id="73323988"/>
<dbReference type="PANTHER" id="PTHR37535">
    <property type="entry name" value="FLUG DOMAIN PROTEIN"/>
    <property type="match status" value="1"/>
</dbReference>
<accession>A0AA37LAH0</accession>
<dbReference type="Pfam" id="PF11917">
    <property type="entry name" value="DUF3435"/>
    <property type="match status" value="1"/>
</dbReference>
<keyword evidence="2" id="KW-1185">Reference proteome</keyword>
<dbReference type="Proteomes" id="UP001055115">
    <property type="component" value="Unassembled WGS sequence"/>
</dbReference>
<evidence type="ECO:0000313" key="1">
    <source>
        <dbReference type="EMBL" id="GKT43005.1"/>
    </source>
</evidence>
<gene>
    <name evidence="1" type="ORF">ColSpa_03186</name>
</gene>
<dbReference type="EMBL" id="BQXU01000006">
    <property type="protein sequence ID" value="GKT43005.1"/>
    <property type="molecule type" value="Genomic_DNA"/>
</dbReference>
<proteinExistence type="predicted"/>
<evidence type="ECO:0000313" key="2">
    <source>
        <dbReference type="Proteomes" id="UP001055115"/>
    </source>
</evidence>
<dbReference type="PANTHER" id="PTHR37535:SF4">
    <property type="entry name" value="FLUG DOMAIN-CONTAINING PROTEIN"/>
    <property type="match status" value="1"/>
</dbReference>
<reference evidence="1 2" key="1">
    <citation type="submission" date="2022-03" db="EMBL/GenBank/DDBJ databases">
        <title>Genome data of Colletotrichum spp.</title>
        <authorList>
            <person name="Utami Y.D."/>
            <person name="Hiruma K."/>
        </authorList>
    </citation>
    <scope>NUCLEOTIDE SEQUENCE [LARGE SCALE GENOMIC DNA]</scope>
    <source>
        <strain evidence="1 2">MAFF 239500</strain>
    </source>
</reference>
<protein>
    <submittedName>
        <fullName evidence="1">Uncharacterized protein</fullName>
    </submittedName>
</protein>
<name>A0AA37LAH0_9PEZI</name>
<sequence>MFTGYRRHELVYSKPSNNNAIVKKFDDKSDAYTDIEHENDGRSARPGKCWVCGQADERTQNPKLKVLCWEDIDLWIIRDPDGNGGRDHLAIQILLRWHKGENKKLVSTWYIFVEEKLPALCPVANILAKALAEGVIANEEYQDKVKPFFNTKLNQKAVRVRWKPE</sequence>